<evidence type="ECO:0000313" key="2">
    <source>
        <dbReference type="EMBL" id="KAJ9632619.1"/>
    </source>
</evidence>
<dbReference type="Pfam" id="PF20311">
    <property type="entry name" value="DUF6607"/>
    <property type="match status" value="1"/>
</dbReference>
<proteinExistence type="predicted"/>
<protein>
    <submittedName>
        <fullName evidence="2">Uncharacterized protein</fullName>
    </submittedName>
</protein>
<dbReference type="SUPFAM" id="SSF144064">
    <property type="entry name" value="Heme iron utilization protein-like"/>
    <property type="match status" value="1"/>
</dbReference>
<dbReference type="EMBL" id="JAPDRN010000054">
    <property type="protein sequence ID" value="KAJ9632619.1"/>
    <property type="molecule type" value="Genomic_DNA"/>
</dbReference>
<name>A0AA38Y128_9EURO</name>
<organism evidence="2">
    <name type="scientific">Knufia peltigerae</name>
    <dbReference type="NCBI Taxonomy" id="1002370"/>
    <lineage>
        <taxon>Eukaryota</taxon>
        <taxon>Fungi</taxon>
        <taxon>Dikarya</taxon>
        <taxon>Ascomycota</taxon>
        <taxon>Pezizomycotina</taxon>
        <taxon>Eurotiomycetes</taxon>
        <taxon>Chaetothyriomycetidae</taxon>
        <taxon>Chaetothyriales</taxon>
        <taxon>Trichomeriaceae</taxon>
        <taxon>Knufia</taxon>
    </lineage>
</organism>
<feature type="region of interest" description="Disordered" evidence="1">
    <location>
        <begin position="187"/>
        <end position="210"/>
    </location>
</feature>
<comment type="caution">
    <text evidence="2">The sequence shown here is derived from an EMBL/GenBank/DDBJ whole genome shotgun (WGS) entry which is preliminary data.</text>
</comment>
<gene>
    <name evidence="2" type="ORF">H2204_007706</name>
</gene>
<reference evidence="2" key="1">
    <citation type="submission" date="2022-10" db="EMBL/GenBank/DDBJ databases">
        <title>Culturing micro-colonial fungi from biological soil crusts in the Mojave desert and describing Neophaeococcomyces mojavensis, and introducing the new genera and species Taxawa tesnikishii.</title>
        <authorList>
            <person name="Kurbessoian T."/>
            <person name="Stajich J.E."/>
        </authorList>
    </citation>
    <scope>NUCLEOTIDE SEQUENCE</scope>
    <source>
        <strain evidence="2">TK_35</strain>
    </source>
</reference>
<dbReference type="AlphaFoldDB" id="A0AA38Y128"/>
<dbReference type="InterPro" id="IPR046715">
    <property type="entry name" value="DUF6607"/>
</dbReference>
<evidence type="ECO:0000256" key="1">
    <source>
        <dbReference type="SAM" id="MobiDB-lite"/>
    </source>
</evidence>
<sequence>MSRALSARRLPSSLSRSSLRAWPAPAQLAALGTVLCLYHADGSELGGWRQAVTVHACQGVDSEGLRESLCFLDARGRCVWRLYLLPDSDFLAWDRLVATLPPGPSHDADGSVGERLWRRLAGHLGGQRWRLCTLRLHAADEGRTLAASLSTLSSLGAATARRIARMEGAEGELAIDDCCCADAARRPASRAPGDLPLDGLSTKPATPKEDPMKFQTASVMVLLAASGAANAQPSDIARDHDSILAMQGEYTVDFAFDETVLLKPGYERAPAMRSGGNEVVIVIEDSPKRIVLQHLLLDEKSGHVTKHWRQDWVYEAPNRFEFSADQTWQVRTIAAATNQGAWTQCVYEVSDAPRYCGTGTWTYGNNVPTWTSDISWRPLPRREYTKRSDYNALAVVNRHTLTPNGWTHEQFNTKVQRNADGSQVEIAREFGFNDYTRTTEVDFTPARDYWKATAGYWSKVRQRWDGFLTQAPGVHLKTKLDGMAMIIPLFTQAEDVQAGKKVKDTQIDEVFAKYVEKAPKEG</sequence>
<accession>A0AA38Y128</accession>